<dbReference type="CDD" id="cd00198">
    <property type="entry name" value="vWFA"/>
    <property type="match status" value="1"/>
</dbReference>
<dbReference type="SUPFAM" id="SSF53300">
    <property type="entry name" value="vWA-like"/>
    <property type="match status" value="1"/>
</dbReference>
<proteinExistence type="predicted"/>
<evidence type="ECO:0000259" key="1">
    <source>
        <dbReference type="Pfam" id="PF01882"/>
    </source>
</evidence>
<dbReference type="EMBL" id="UINC01025682">
    <property type="protein sequence ID" value="SVB01718.1"/>
    <property type="molecule type" value="Genomic_DNA"/>
</dbReference>
<dbReference type="AlphaFoldDB" id="A0A382AJS8"/>
<dbReference type="PANTHER" id="PTHR33608:SF6">
    <property type="entry name" value="BLL2464 PROTEIN"/>
    <property type="match status" value="1"/>
</dbReference>
<protein>
    <recommendedName>
        <fullName evidence="1">DUF58 domain-containing protein</fullName>
    </recommendedName>
</protein>
<gene>
    <name evidence="2" type="ORF">METZ01_LOCUS154572</name>
</gene>
<name>A0A382AJS8_9ZZZZ</name>
<dbReference type="Gene3D" id="3.40.50.410">
    <property type="entry name" value="von Willebrand factor, type A domain"/>
    <property type="match status" value="1"/>
</dbReference>
<dbReference type="Pfam" id="PF01882">
    <property type="entry name" value="DUF58"/>
    <property type="match status" value="1"/>
</dbReference>
<dbReference type="PANTHER" id="PTHR33608">
    <property type="entry name" value="BLL2464 PROTEIN"/>
    <property type="match status" value="1"/>
</dbReference>
<feature type="domain" description="DUF58" evidence="1">
    <location>
        <begin position="42"/>
        <end position="241"/>
    </location>
</feature>
<reference evidence="2" key="1">
    <citation type="submission" date="2018-05" db="EMBL/GenBank/DDBJ databases">
        <authorList>
            <person name="Lanie J.A."/>
            <person name="Ng W.-L."/>
            <person name="Kazmierczak K.M."/>
            <person name="Andrzejewski T.M."/>
            <person name="Davidsen T.M."/>
            <person name="Wayne K.J."/>
            <person name="Tettelin H."/>
            <person name="Glass J.I."/>
            <person name="Rusch D."/>
            <person name="Podicherti R."/>
            <person name="Tsui H.-C.T."/>
            <person name="Winkler M.E."/>
        </authorList>
    </citation>
    <scope>NUCLEOTIDE SEQUENCE</scope>
</reference>
<evidence type="ECO:0000313" key="2">
    <source>
        <dbReference type="EMBL" id="SVB01718.1"/>
    </source>
</evidence>
<dbReference type="InterPro" id="IPR002881">
    <property type="entry name" value="DUF58"/>
</dbReference>
<accession>A0A382AJS8</accession>
<sequence>MIPSEILKKVRLIEIKTRHIVNNLFGGEYHSAFKGMGMEFAEVREYTPGDDIRAIDWNVTARTGKPFIKKYDEERELTVMLIIDVSASGFFGTGESLKSDIMIELASILSFSAIKNNDKVGLLLFSDRIEEFIPPNKGKSHVLRVIREMIYHKAKDRKTDISVALEHIQKVLKRKSIIFLLSDFWDDSYQQSMKLINKKHDLINIQILDKAEITIPKLGLVKLHDVETQSSIWIDTNDKSLQNISPNNIRNKNDIIKKFCKNNKIDFISIDTSEGYLNPLEQFFNSRIHRY</sequence>
<organism evidence="2">
    <name type="scientific">marine metagenome</name>
    <dbReference type="NCBI Taxonomy" id="408172"/>
    <lineage>
        <taxon>unclassified sequences</taxon>
        <taxon>metagenomes</taxon>
        <taxon>ecological metagenomes</taxon>
    </lineage>
</organism>
<dbReference type="InterPro" id="IPR036465">
    <property type="entry name" value="vWFA_dom_sf"/>
</dbReference>